<keyword evidence="3" id="KW-0813">Transport</keyword>
<dbReference type="GO" id="GO:0005886">
    <property type="term" value="C:plasma membrane"/>
    <property type="evidence" value="ECO:0007669"/>
    <property type="project" value="UniProtKB-SubCell"/>
</dbReference>
<dbReference type="NCBIfam" id="TIGR00739">
    <property type="entry name" value="yajC"/>
    <property type="match status" value="1"/>
</dbReference>
<keyword evidence="12" id="KW-1185">Reference proteome</keyword>
<feature type="transmembrane region" description="Helical" evidence="10">
    <location>
        <begin position="6"/>
        <end position="22"/>
    </location>
</feature>
<dbReference type="Proteomes" id="UP000321816">
    <property type="component" value="Chromosome"/>
</dbReference>
<evidence type="ECO:0000256" key="8">
    <source>
        <dbReference type="ARBA" id="ARBA00023010"/>
    </source>
</evidence>
<evidence type="ECO:0000256" key="4">
    <source>
        <dbReference type="ARBA" id="ARBA00022475"/>
    </source>
</evidence>
<dbReference type="KEGG" id="ahal:FTX54_006595"/>
<protein>
    <submittedName>
        <fullName evidence="11">Preprotein translocase subunit YajC</fullName>
    </submittedName>
</protein>
<gene>
    <name evidence="11" type="primary">yajC</name>
    <name evidence="11" type="ORF">FTX54_006595</name>
</gene>
<evidence type="ECO:0000313" key="12">
    <source>
        <dbReference type="Proteomes" id="UP000321816"/>
    </source>
</evidence>
<dbReference type="AlphaFoldDB" id="A0A5C7FP48"/>
<dbReference type="EMBL" id="CP144914">
    <property type="protein sequence ID" value="WWD81213.1"/>
    <property type="molecule type" value="Genomic_DNA"/>
</dbReference>
<accession>A0A5C7FP48</accession>
<proteinExistence type="inferred from homology"/>
<keyword evidence="6" id="KW-0653">Protein transport</keyword>
<evidence type="ECO:0000256" key="3">
    <source>
        <dbReference type="ARBA" id="ARBA00022448"/>
    </source>
</evidence>
<keyword evidence="4" id="KW-1003">Cell membrane</keyword>
<dbReference type="SMART" id="SM01323">
    <property type="entry name" value="YajC"/>
    <property type="match status" value="1"/>
</dbReference>
<dbReference type="OrthoDB" id="9800132at2"/>
<organism evidence="11 12">
    <name type="scientific">Alkalicoccus halolimnae</name>
    <dbReference type="NCBI Taxonomy" id="1667239"/>
    <lineage>
        <taxon>Bacteria</taxon>
        <taxon>Bacillati</taxon>
        <taxon>Bacillota</taxon>
        <taxon>Bacilli</taxon>
        <taxon>Bacillales</taxon>
        <taxon>Bacillaceae</taxon>
        <taxon>Alkalicoccus</taxon>
    </lineage>
</organism>
<dbReference type="PRINTS" id="PR01853">
    <property type="entry name" value="YAJCTRNLCASE"/>
</dbReference>
<keyword evidence="8" id="KW-0811">Translocation</keyword>
<evidence type="ECO:0000256" key="10">
    <source>
        <dbReference type="SAM" id="Phobius"/>
    </source>
</evidence>
<dbReference type="Pfam" id="PF02699">
    <property type="entry name" value="YajC"/>
    <property type="match status" value="1"/>
</dbReference>
<keyword evidence="7 10" id="KW-1133">Transmembrane helix</keyword>
<evidence type="ECO:0000256" key="9">
    <source>
        <dbReference type="ARBA" id="ARBA00023136"/>
    </source>
</evidence>
<name>A0A5C7FP48_9BACI</name>
<evidence type="ECO:0000313" key="11">
    <source>
        <dbReference type="EMBL" id="WWD81213.1"/>
    </source>
</evidence>
<dbReference type="PANTHER" id="PTHR33909">
    <property type="entry name" value="SEC TRANSLOCON ACCESSORY COMPLEX SUBUNIT YAJC"/>
    <property type="match status" value="1"/>
</dbReference>
<dbReference type="GO" id="GO:0015031">
    <property type="term" value="P:protein transport"/>
    <property type="evidence" value="ECO:0007669"/>
    <property type="project" value="UniProtKB-KW"/>
</dbReference>
<dbReference type="RefSeq" id="WP_147803015.1">
    <property type="nucleotide sequence ID" value="NZ_CP144914.1"/>
</dbReference>
<evidence type="ECO:0000256" key="1">
    <source>
        <dbReference type="ARBA" id="ARBA00004162"/>
    </source>
</evidence>
<comment type="similarity">
    <text evidence="2">Belongs to the YajC family.</text>
</comment>
<keyword evidence="5 10" id="KW-0812">Transmembrane</keyword>
<evidence type="ECO:0000256" key="6">
    <source>
        <dbReference type="ARBA" id="ARBA00022927"/>
    </source>
</evidence>
<evidence type="ECO:0000256" key="2">
    <source>
        <dbReference type="ARBA" id="ARBA00006742"/>
    </source>
</evidence>
<sequence length="87" mass="9977">MDLFGALIPLILMFAIFYFLLIRPQQKRQKKVQQMHANLQKGDKVITIGGMHGTIDAIDENRVIVDVDGHNKLTFDRQAIREVTNLD</sequence>
<dbReference type="PANTHER" id="PTHR33909:SF1">
    <property type="entry name" value="SEC TRANSLOCON ACCESSORY COMPLEX SUBUNIT YAJC"/>
    <property type="match status" value="1"/>
</dbReference>
<reference evidence="11 12" key="1">
    <citation type="submission" date="2024-01" db="EMBL/GenBank/DDBJ databases">
        <title>Complete Genome Sequence of Alkalicoccus halolimnae BZ-SZ-XJ29T, a Moderately Halophilic Bacterium Isolated from a Salt Lake.</title>
        <authorList>
            <person name="Zhao B."/>
        </authorList>
    </citation>
    <scope>NUCLEOTIDE SEQUENCE [LARGE SCALE GENOMIC DNA]</scope>
    <source>
        <strain evidence="11 12">BZ-SZ-XJ29</strain>
    </source>
</reference>
<evidence type="ECO:0000256" key="5">
    <source>
        <dbReference type="ARBA" id="ARBA00022692"/>
    </source>
</evidence>
<evidence type="ECO:0000256" key="7">
    <source>
        <dbReference type="ARBA" id="ARBA00022989"/>
    </source>
</evidence>
<keyword evidence="9 10" id="KW-0472">Membrane</keyword>
<comment type="subcellular location">
    <subcellularLocation>
        <location evidence="1">Cell membrane</location>
        <topology evidence="1">Single-pass membrane protein</topology>
    </subcellularLocation>
</comment>
<dbReference type="InterPro" id="IPR003849">
    <property type="entry name" value="Preprotein_translocase_YajC"/>
</dbReference>